<accession>A0AAD7JF04</accession>
<proteinExistence type="predicted"/>
<feature type="domain" description="DUF6589" evidence="1">
    <location>
        <begin position="386"/>
        <end position="485"/>
    </location>
</feature>
<dbReference type="AlphaFoldDB" id="A0AAD7JF04"/>
<dbReference type="Pfam" id="PF20231">
    <property type="entry name" value="DUF6589"/>
    <property type="match status" value="1"/>
</dbReference>
<protein>
    <recommendedName>
        <fullName evidence="1">DUF6589 domain-containing protein</fullName>
    </recommendedName>
</protein>
<dbReference type="EMBL" id="JARJLG010000040">
    <property type="protein sequence ID" value="KAJ7763539.1"/>
    <property type="molecule type" value="Genomic_DNA"/>
</dbReference>
<keyword evidence="3" id="KW-1185">Reference proteome</keyword>
<organism evidence="2 3">
    <name type="scientific">Mycena maculata</name>
    <dbReference type="NCBI Taxonomy" id="230809"/>
    <lineage>
        <taxon>Eukaryota</taxon>
        <taxon>Fungi</taxon>
        <taxon>Dikarya</taxon>
        <taxon>Basidiomycota</taxon>
        <taxon>Agaricomycotina</taxon>
        <taxon>Agaricomycetes</taxon>
        <taxon>Agaricomycetidae</taxon>
        <taxon>Agaricales</taxon>
        <taxon>Marasmiineae</taxon>
        <taxon>Mycenaceae</taxon>
        <taxon>Mycena</taxon>
    </lineage>
</organism>
<reference evidence="2" key="1">
    <citation type="submission" date="2023-03" db="EMBL/GenBank/DDBJ databases">
        <title>Massive genome expansion in bonnet fungi (Mycena s.s.) driven by repeated elements and novel gene families across ecological guilds.</title>
        <authorList>
            <consortium name="Lawrence Berkeley National Laboratory"/>
            <person name="Harder C.B."/>
            <person name="Miyauchi S."/>
            <person name="Viragh M."/>
            <person name="Kuo A."/>
            <person name="Thoen E."/>
            <person name="Andreopoulos B."/>
            <person name="Lu D."/>
            <person name="Skrede I."/>
            <person name="Drula E."/>
            <person name="Henrissat B."/>
            <person name="Morin E."/>
            <person name="Kohler A."/>
            <person name="Barry K."/>
            <person name="LaButti K."/>
            <person name="Morin E."/>
            <person name="Salamov A."/>
            <person name="Lipzen A."/>
            <person name="Mereny Z."/>
            <person name="Hegedus B."/>
            <person name="Baldrian P."/>
            <person name="Stursova M."/>
            <person name="Weitz H."/>
            <person name="Taylor A."/>
            <person name="Grigoriev I.V."/>
            <person name="Nagy L.G."/>
            <person name="Martin F."/>
            <person name="Kauserud H."/>
        </authorList>
    </citation>
    <scope>NUCLEOTIDE SEQUENCE</scope>
    <source>
        <strain evidence="2">CBHHK188m</strain>
    </source>
</reference>
<evidence type="ECO:0000313" key="2">
    <source>
        <dbReference type="EMBL" id="KAJ7763539.1"/>
    </source>
</evidence>
<name>A0AAD7JF04_9AGAR</name>
<sequence>MDPPTTPGLFTVRKPRSYKKIQQLDSNPTIPTVPFDHDSYRVYPSDWTPPPTLNAPDPNFSHQQLRLRAPLQLAEQKLADKFAALNTFLQDSPFNSVGDLLSILFYNRPHGSSDLRGSTHATGVARFLRGYNEVKMADILPLIYHHRCSFPAKNSPRIDERDAMFCTSGEASEIHHARPFMSTWATRLVAAEARRQILLSTKDDPADPDSRVQLRASTNGRSKTSVHVVTWNDFKNFSIKRIAERYQVKLRLPMFLSKYMAAPKVNGVFVERKRRPYPMSHVDVKRVYCRFGNAVADTTARAALQSMTDASMKKMRAETEEASSRGEVEHCICLDNVQEHEVVYEQGIGRVSRMKVGTAATKITLRGCAPKAFDAPDYYARVARKERKNMTVMSLFNDIDWEHERTTQRTHWARALIDFVSQLHPLRKPLMELFRSAPIAIRRKPDESPPHEFQPLMLNSECETSIPGMIRTVTDFDSQVGVDVEKHPDLLEYIDVNTKDEFKSGAMNGELAAAIEVWKEIWELISGESMGERLHNKLDVWALITAPNKMEGAFKKAKRSAD</sequence>
<dbReference type="InterPro" id="IPR046496">
    <property type="entry name" value="DUF6589"/>
</dbReference>
<evidence type="ECO:0000313" key="3">
    <source>
        <dbReference type="Proteomes" id="UP001215280"/>
    </source>
</evidence>
<gene>
    <name evidence="2" type="ORF">DFH07DRAFT_956350</name>
</gene>
<dbReference type="Proteomes" id="UP001215280">
    <property type="component" value="Unassembled WGS sequence"/>
</dbReference>
<evidence type="ECO:0000259" key="1">
    <source>
        <dbReference type="Pfam" id="PF20231"/>
    </source>
</evidence>
<comment type="caution">
    <text evidence="2">The sequence shown here is derived from an EMBL/GenBank/DDBJ whole genome shotgun (WGS) entry which is preliminary data.</text>
</comment>